<proteinExistence type="predicted"/>
<comment type="caution">
    <text evidence="2">The sequence shown here is derived from an EMBL/GenBank/DDBJ whole genome shotgun (WGS) entry which is preliminary data.</text>
</comment>
<sequence>MPYLQLARFGDIALIWRLLGRSLSDGEQNFTCLTLPWLRVNFKELSSTATEHEDFSRAIVPAGDRQCWSYCNMSFAEQQNMGWAMSPGIGASQTLIIYRQMIEVYAGDKFLWMSSSALNIATLIPQWVHAEAHMWCINTPVLNFSTVEWYNDDRVMRQFGCRQFMPVKLQQFTDVHRKTIKGKHTTDWSIEHQCYIALWNVQYDRWPEMHSYMFDFSPSTEYMQWYMTQWRIFLYGGQLMIVLGHGYKCGNQPMGELKDQHMVELDSEDQPLNTSDQ</sequence>
<protein>
    <recommendedName>
        <fullName evidence="1">Aminotransferase-like plant mobile domain-containing protein</fullName>
    </recommendedName>
</protein>
<evidence type="ECO:0000259" key="1">
    <source>
        <dbReference type="Pfam" id="PF10536"/>
    </source>
</evidence>
<dbReference type="PANTHER" id="PTHR46033:SF8">
    <property type="entry name" value="PROTEIN MAINTENANCE OF MERISTEMS-LIKE"/>
    <property type="match status" value="1"/>
</dbReference>
<feature type="domain" description="Aminotransferase-like plant mobile" evidence="1">
    <location>
        <begin position="91"/>
        <end position="226"/>
    </location>
</feature>
<gene>
    <name evidence="2" type="ORF">PVK06_035548</name>
</gene>
<dbReference type="EMBL" id="JARKNE010000010">
    <property type="protein sequence ID" value="KAK5794326.1"/>
    <property type="molecule type" value="Genomic_DNA"/>
</dbReference>
<reference evidence="2 3" key="1">
    <citation type="submission" date="2023-03" db="EMBL/GenBank/DDBJ databases">
        <title>WGS of Gossypium arboreum.</title>
        <authorList>
            <person name="Yu D."/>
        </authorList>
    </citation>
    <scope>NUCLEOTIDE SEQUENCE [LARGE SCALE GENOMIC DNA]</scope>
    <source>
        <tissue evidence="2">Leaf</tissue>
    </source>
</reference>
<evidence type="ECO:0000313" key="2">
    <source>
        <dbReference type="EMBL" id="KAK5794326.1"/>
    </source>
</evidence>
<evidence type="ECO:0000313" key="3">
    <source>
        <dbReference type="Proteomes" id="UP001358586"/>
    </source>
</evidence>
<dbReference type="Proteomes" id="UP001358586">
    <property type="component" value="Chromosome 10"/>
</dbReference>
<name>A0ABR0NJB0_GOSAR</name>
<dbReference type="InterPro" id="IPR044824">
    <property type="entry name" value="MAIN-like"/>
</dbReference>
<dbReference type="InterPro" id="IPR019557">
    <property type="entry name" value="AminoTfrase-like_pln_mobile"/>
</dbReference>
<dbReference type="Pfam" id="PF10536">
    <property type="entry name" value="PMD"/>
    <property type="match status" value="1"/>
</dbReference>
<keyword evidence="3" id="KW-1185">Reference proteome</keyword>
<organism evidence="2 3">
    <name type="scientific">Gossypium arboreum</name>
    <name type="common">Tree cotton</name>
    <name type="synonym">Gossypium nanking</name>
    <dbReference type="NCBI Taxonomy" id="29729"/>
    <lineage>
        <taxon>Eukaryota</taxon>
        <taxon>Viridiplantae</taxon>
        <taxon>Streptophyta</taxon>
        <taxon>Embryophyta</taxon>
        <taxon>Tracheophyta</taxon>
        <taxon>Spermatophyta</taxon>
        <taxon>Magnoliopsida</taxon>
        <taxon>eudicotyledons</taxon>
        <taxon>Gunneridae</taxon>
        <taxon>Pentapetalae</taxon>
        <taxon>rosids</taxon>
        <taxon>malvids</taxon>
        <taxon>Malvales</taxon>
        <taxon>Malvaceae</taxon>
        <taxon>Malvoideae</taxon>
        <taxon>Gossypium</taxon>
    </lineage>
</organism>
<accession>A0ABR0NJB0</accession>
<dbReference type="PANTHER" id="PTHR46033">
    <property type="entry name" value="PROTEIN MAIN-LIKE 2"/>
    <property type="match status" value="1"/>
</dbReference>